<feature type="signal peptide" evidence="2">
    <location>
        <begin position="1"/>
        <end position="22"/>
    </location>
</feature>
<organism evidence="3 4">
    <name type="scientific">Sphingomonas colocasiae</name>
    <dbReference type="NCBI Taxonomy" id="1848973"/>
    <lineage>
        <taxon>Bacteria</taxon>
        <taxon>Pseudomonadati</taxon>
        <taxon>Pseudomonadota</taxon>
        <taxon>Alphaproteobacteria</taxon>
        <taxon>Sphingomonadales</taxon>
        <taxon>Sphingomonadaceae</taxon>
        <taxon>Sphingomonas</taxon>
    </lineage>
</organism>
<keyword evidence="2" id="KW-0732">Signal</keyword>
<dbReference type="EMBL" id="JAINVV010000004">
    <property type="protein sequence ID" value="MBY8822833.1"/>
    <property type="molecule type" value="Genomic_DNA"/>
</dbReference>
<evidence type="ECO:0000256" key="1">
    <source>
        <dbReference type="SAM" id="MobiDB-lite"/>
    </source>
</evidence>
<dbReference type="RefSeq" id="WP_222989884.1">
    <property type="nucleotide sequence ID" value="NZ_JAINVV010000004.1"/>
</dbReference>
<keyword evidence="4" id="KW-1185">Reference proteome</keyword>
<evidence type="ECO:0000313" key="4">
    <source>
        <dbReference type="Proteomes" id="UP000706039"/>
    </source>
</evidence>
<evidence type="ECO:0000313" key="3">
    <source>
        <dbReference type="EMBL" id="MBY8822833.1"/>
    </source>
</evidence>
<accession>A0ABS7PNE5</accession>
<proteinExistence type="predicted"/>
<evidence type="ECO:0000256" key="2">
    <source>
        <dbReference type="SAM" id="SignalP"/>
    </source>
</evidence>
<protein>
    <submittedName>
        <fullName evidence="3">Uncharacterized protein</fullName>
    </submittedName>
</protein>
<sequence length="123" mass="13536">MRGLALPALVLSAAAIASPATAQIVARHPSSADAFRPNPLTIDRRETGPGTWRDMNDIRDRIDDARDAGTISRAEARQFRRETRAIDSLATRLSQDGLSASERRELEARALYLRGAVTRPRSK</sequence>
<feature type="region of interest" description="Disordered" evidence="1">
    <location>
        <begin position="28"/>
        <end position="56"/>
    </location>
</feature>
<dbReference type="Proteomes" id="UP000706039">
    <property type="component" value="Unassembled WGS sequence"/>
</dbReference>
<feature type="chain" id="PRO_5045718838" evidence="2">
    <location>
        <begin position="23"/>
        <end position="123"/>
    </location>
</feature>
<gene>
    <name evidence="3" type="ORF">K7G82_11050</name>
</gene>
<name>A0ABS7PNE5_9SPHN</name>
<comment type="caution">
    <text evidence="3">The sequence shown here is derived from an EMBL/GenBank/DDBJ whole genome shotgun (WGS) entry which is preliminary data.</text>
</comment>
<reference evidence="3 4" key="1">
    <citation type="submission" date="2021-08" db="EMBL/GenBank/DDBJ databases">
        <authorList>
            <person name="Tuo L."/>
        </authorList>
    </citation>
    <scope>NUCLEOTIDE SEQUENCE [LARGE SCALE GENOMIC DNA]</scope>
    <source>
        <strain evidence="3 4">JCM 31229</strain>
    </source>
</reference>